<protein>
    <submittedName>
        <fullName evidence="1">Uncharacterized protein</fullName>
    </submittedName>
</protein>
<sequence>MPVNPREALEILERKLREKGYETRRLREEGECVLEVISGGKKVNICLHEERGVLKELRLRYEGVPGMTILRCELAEKYVSCIEELLARL</sequence>
<name>A0A7C4H4G3_THEPE</name>
<proteinExistence type="predicted"/>
<organism evidence="1">
    <name type="scientific">Thermofilum pendens</name>
    <dbReference type="NCBI Taxonomy" id="2269"/>
    <lineage>
        <taxon>Archaea</taxon>
        <taxon>Thermoproteota</taxon>
        <taxon>Thermoprotei</taxon>
        <taxon>Thermofilales</taxon>
        <taxon>Thermofilaceae</taxon>
        <taxon>Thermofilum</taxon>
    </lineage>
</organism>
<gene>
    <name evidence="1" type="ORF">ENU21_04465</name>
</gene>
<evidence type="ECO:0000313" key="1">
    <source>
        <dbReference type="EMBL" id="HGM46985.1"/>
    </source>
</evidence>
<accession>A0A7C4H4G3</accession>
<reference evidence="1" key="1">
    <citation type="journal article" date="2020" name="mSystems">
        <title>Genome- and Community-Level Interaction Insights into Carbon Utilization and Element Cycling Functions of Hydrothermarchaeota in Hydrothermal Sediment.</title>
        <authorList>
            <person name="Zhou Z."/>
            <person name="Liu Y."/>
            <person name="Xu W."/>
            <person name="Pan J."/>
            <person name="Luo Z.H."/>
            <person name="Li M."/>
        </authorList>
    </citation>
    <scope>NUCLEOTIDE SEQUENCE</scope>
    <source>
        <strain evidence="1">SpSt-649</strain>
    </source>
</reference>
<dbReference type="EMBL" id="DTBQ01000123">
    <property type="protein sequence ID" value="HGM46985.1"/>
    <property type="molecule type" value="Genomic_DNA"/>
</dbReference>
<dbReference type="AlphaFoldDB" id="A0A7C4H4G3"/>
<comment type="caution">
    <text evidence="1">The sequence shown here is derived from an EMBL/GenBank/DDBJ whole genome shotgun (WGS) entry which is preliminary data.</text>
</comment>